<organism evidence="2 3">
    <name type="scientific">Gloeothece citriformis (strain PCC 7424)</name>
    <name type="common">Cyanothece sp. (strain PCC 7424)</name>
    <dbReference type="NCBI Taxonomy" id="65393"/>
    <lineage>
        <taxon>Bacteria</taxon>
        <taxon>Bacillati</taxon>
        <taxon>Cyanobacteriota</taxon>
        <taxon>Cyanophyceae</taxon>
        <taxon>Oscillatoriophycideae</taxon>
        <taxon>Chroococcales</taxon>
        <taxon>Aphanothecaceae</taxon>
        <taxon>Gloeothece</taxon>
        <taxon>Gloeothece citriformis</taxon>
    </lineage>
</organism>
<dbReference type="GO" id="GO:0003676">
    <property type="term" value="F:nucleic acid binding"/>
    <property type="evidence" value="ECO:0007669"/>
    <property type="project" value="InterPro"/>
</dbReference>
<proteinExistence type="predicted"/>
<dbReference type="Pfam" id="PF13565">
    <property type="entry name" value="HTH_32"/>
    <property type="match status" value="1"/>
</dbReference>
<accession>B7KM58</accession>
<evidence type="ECO:0000313" key="2">
    <source>
        <dbReference type="EMBL" id="ACK73880.1"/>
    </source>
</evidence>
<geneLocation type="plasmid" evidence="2 3">
    <name>pP742401</name>
</geneLocation>
<dbReference type="InterPro" id="IPR038717">
    <property type="entry name" value="Tc1-like_DDE_dom"/>
</dbReference>
<dbReference type="KEGG" id="cyc:PCC7424_5821"/>
<dbReference type="Gene3D" id="3.30.420.10">
    <property type="entry name" value="Ribonuclease H-like superfamily/Ribonuclease H"/>
    <property type="match status" value="1"/>
</dbReference>
<keyword evidence="2" id="KW-0614">Plasmid</keyword>
<dbReference type="SUPFAM" id="SSF53098">
    <property type="entry name" value="Ribonuclease H-like"/>
    <property type="match status" value="1"/>
</dbReference>
<evidence type="ECO:0000313" key="3">
    <source>
        <dbReference type="Proteomes" id="UP000002384"/>
    </source>
</evidence>
<dbReference type="eggNOG" id="COG3335">
    <property type="taxonomic scope" value="Bacteria"/>
</dbReference>
<dbReference type="STRING" id="65393.PCC7424_3856"/>
<feature type="domain" description="Tc1-like transposase DDE" evidence="1">
    <location>
        <begin position="191"/>
        <end position="327"/>
    </location>
</feature>
<keyword evidence="3" id="KW-1185">Reference proteome</keyword>
<dbReference type="AlphaFoldDB" id="B7KM58"/>
<reference evidence="3" key="1">
    <citation type="journal article" date="2011" name="MBio">
        <title>Novel metabolic attributes of the genus Cyanothece, comprising a group of unicellular nitrogen-fixing Cyanobacteria.</title>
        <authorList>
            <person name="Bandyopadhyay A."/>
            <person name="Elvitigala T."/>
            <person name="Welsh E."/>
            <person name="Stockel J."/>
            <person name="Liberton M."/>
            <person name="Min H."/>
            <person name="Sherman L.A."/>
            <person name="Pakrasi H.B."/>
        </authorList>
    </citation>
    <scope>NUCLEOTIDE SEQUENCE [LARGE SCALE GENOMIC DNA]</scope>
    <source>
        <strain evidence="3">PCC 7424</strain>
        <plasmid evidence="3">pP742401</plasmid>
    </source>
</reference>
<name>B7KM58_GLOC7</name>
<dbReference type="EMBL" id="CP001292">
    <property type="protein sequence ID" value="ACK73880.1"/>
    <property type="molecule type" value="Genomic_DNA"/>
</dbReference>
<dbReference type="Proteomes" id="UP000002384">
    <property type="component" value="Plasmid pP742401"/>
</dbReference>
<protein>
    <recommendedName>
        <fullName evidence="1">Tc1-like transposase DDE domain-containing protein</fullName>
    </recommendedName>
</protein>
<dbReference type="SUPFAM" id="SSF46689">
    <property type="entry name" value="Homeodomain-like"/>
    <property type="match status" value="1"/>
</dbReference>
<dbReference type="InterPro" id="IPR047655">
    <property type="entry name" value="Transpos_IS630-like"/>
</dbReference>
<dbReference type="InterPro" id="IPR036397">
    <property type="entry name" value="RNaseH_sf"/>
</dbReference>
<dbReference type="InterPro" id="IPR012337">
    <property type="entry name" value="RNaseH-like_sf"/>
</dbReference>
<sequence>MGNSFRVQVHESCEELQHRLRHAATGSSKERLQMLYWLKKEAICSADPRSGAPQGTSLAQRLGRDQSTVYRWLKRYQKGGIEALLEVQTPPGKLSLISPQVMNRLEERLREPQGFKSYSQIQQWLNQEFRIVVAYKTVHKIVRYKLNAKLKVPRPSSIKAKPEAQEAFKKNLPQIIEILLRHLGTGQPVRYWCEDESRLGLKTMTCRIITLKGVKPQGQVSWQRKSFYLYGLVEPVTGESFYWEFSRLDAQCFQKFLDVFSTTYSNELNLIQMDNGSFHKSLSLKWPDNIIPIFQPPHSPELNPIERLWEYIKAQLSWEQCTSLDELRQKLKQVLESISPDAIASLCGWDYITSALLSATS</sequence>
<dbReference type="NCBIfam" id="NF033545">
    <property type="entry name" value="transpos_IS630"/>
    <property type="match status" value="1"/>
</dbReference>
<dbReference type="eggNOG" id="COG3415">
    <property type="taxonomic scope" value="Bacteria"/>
</dbReference>
<dbReference type="InterPro" id="IPR009057">
    <property type="entry name" value="Homeodomain-like_sf"/>
</dbReference>
<dbReference type="Pfam" id="PF13358">
    <property type="entry name" value="DDE_3"/>
    <property type="match status" value="1"/>
</dbReference>
<gene>
    <name evidence="2" type="ordered locus">PCC7424_5821</name>
</gene>
<dbReference type="HOGENOM" id="CLU_2989101_0_0_3"/>
<evidence type="ECO:0000259" key="1">
    <source>
        <dbReference type="Pfam" id="PF13358"/>
    </source>
</evidence>